<proteinExistence type="predicted"/>
<organism evidence="1">
    <name type="scientific">Tanacetum cinerariifolium</name>
    <name type="common">Dalmatian daisy</name>
    <name type="synonym">Chrysanthemum cinerariifolium</name>
    <dbReference type="NCBI Taxonomy" id="118510"/>
    <lineage>
        <taxon>Eukaryota</taxon>
        <taxon>Viridiplantae</taxon>
        <taxon>Streptophyta</taxon>
        <taxon>Embryophyta</taxon>
        <taxon>Tracheophyta</taxon>
        <taxon>Spermatophyta</taxon>
        <taxon>Magnoliopsida</taxon>
        <taxon>eudicotyledons</taxon>
        <taxon>Gunneridae</taxon>
        <taxon>Pentapetalae</taxon>
        <taxon>asterids</taxon>
        <taxon>campanulids</taxon>
        <taxon>Asterales</taxon>
        <taxon>Asteraceae</taxon>
        <taxon>Asteroideae</taxon>
        <taxon>Anthemideae</taxon>
        <taxon>Anthemidinae</taxon>
        <taxon>Tanacetum</taxon>
    </lineage>
</organism>
<name>A0A699W384_TANCI</name>
<comment type="caution">
    <text evidence="1">The sequence shown here is derived from an EMBL/GenBank/DDBJ whole genome shotgun (WGS) entry which is preliminary data.</text>
</comment>
<accession>A0A699W384</accession>
<gene>
    <name evidence="1" type="ORF">Tci_911320</name>
</gene>
<protein>
    <submittedName>
        <fullName evidence="1">Uncharacterized protein</fullName>
    </submittedName>
</protein>
<dbReference type="AlphaFoldDB" id="A0A699W384"/>
<reference evidence="1" key="1">
    <citation type="journal article" date="2019" name="Sci. Rep.">
        <title>Draft genome of Tanacetum cinerariifolium, the natural source of mosquito coil.</title>
        <authorList>
            <person name="Yamashiro T."/>
            <person name="Shiraishi A."/>
            <person name="Satake H."/>
            <person name="Nakayama K."/>
        </authorList>
    </citation>
    <scope>NUCLEOTIDE SEQUENCE</scope>
</reference>
<feature type="non-terminal residue" evidence="1">
    <location>
        <position position="44"/>
    </location>
</feature>
<sequence>MQEDDTKVQEAVEVVTNAKLITEVVTAAATQVAAASTPIPAAKP</sequence>
<evidence type="ECO:0000313" key="1">
    <source>
        <dbReference type="EMBL" id="GFD39351.1"/>
    </source>
</evidence>
<dbReference type="EMBL" id="BKCJ011514910">
    <property type="protein sequence ID" value="GFD39351.1"/>
    <property type="molecule type" value="Genomic_DNA"/>
</dbReference>